<dbReference type="GO" id="GO:0016887">
    <property type="term" value="F:ATP hydrolysis activity"/>
    <property type="evidence" value="ECO:0007669"/>
    <property type="project" value="InterPro"/>
</dbReference>
<dbReference type="PANTHER" id="PTHR35894:SF1">
    <property type="entry name" value="PHOSPHORIBULOKINASE _ URIDINE KINASE FAMILY"/>
    <property type="match status" value="1"/>
</dbReference>
<dbReference type="SUPFAM" id="SSF52540">
    <property type="entry name" value="P-loop containing nucleoside triphosphate hydrolases"/>
    <property type="match status" value="1"/>
</dbReference>
<gene>
    <name evidence="2" type="ORF">DSCO28_07660</name>
</gene>
<reference evidence="2 3" key="1">
    <citation type="submission" date="2019-11" db="EMBL/GenBank/DDBJ databases">
        <title>Comparative genomics of hydrocarbon-degrading Desulfosarcina strains.</title>
        <authorList>
            <person name="Watanabe M."/>
            <person name="Kojima H."/>
            <person name="Fukui M."/>
        </authorList>
    </citation>
    <scope>NUCLEOTIDE SEQUENCE [LARGE SCALE GENOMIC DNA]</scope>
    <source>
        <strain evidence="2 3">28bB2T</strain>
    </source>
</reference>
<dbReference type="Pfam" id="PF13401">
    <property type="entry name" value="AAA_22"/>
    <property type="match status" value="1"/>
</dbReference>
<feature type="domain" description="AAA+ ATPase" evidence="1">
    <location>
        <begin position="156"/>
        <end position="299"/>
    </location>
</feature>
<organism evidence="2 3">
    <name type="scientific">Desulfosarcina ovata subsp. sediminis</name>
    <dbReference type="NCBI Taxonomy" id="885957"/>
    <lineage>
        <taxon>Bacteria</taxon>
        <taxon>Pseudomonadati</taxon>
        <taxon>Thermodesulfobacteriota</taxon>
        <taxon>Desulfobacteria</taxon>
        <taxon>Desulfobacterales</taxon>
        <taxon>Desulfosarcinaceae</taxon>
        <taxon>Desulfosarcina</taxon>
    </lineage>
</organism>
<name>A0A5K7ZNK7_9BACT</name>
<sequence>MLVLKRLLFEAGIRQEDFATRCGMSRTGMGNVLNHRCPTAPSTRRRIDDEVRRTPAIMDVMRGMDIEMRSIWEMAEDEFFSARLRSKLTLAPPVVPGDPTEIEPIHEEEEMLTMKARRQFSLVATPFRNDVREAKDIYLSEDHLFIREMMLDAARRQGFVAVHGGVGSGKSTIRKAVVHELQSEGIRIVYPVIMDKSRITPASLVDAIIMDLTTEETPKRSLEAKTRQALRLLTNRASSGAKQALIIEEAHMLTKAAYKSLKQIYELENGYQRLIGIVLIGQTELKNILDENMHPEIREVIRRVEMAEIEGLGKDVRKYLEHKFGRIGKQVKDILSDDAYKAIGDMMMISDGRNVTSKAYPLKINNLMVRAMNAAADLGEPMVTADVIMNL</sequence>
<proteinExistence type="predicted"/>
<evidence type="ECO:0000313" key="2">
    <source>
        <dbReference type="EMBL" id="BBO80200.1"/>
    </source>
</evidence>
<evidence type="ECO:0000259" key="1">
    <source>
        <dbReference type="SMART" id="SM00382"/>
    </source>
</evidence>
<dbReference type="KEGG" id="dov:DSCO28_07660"/>
<dbReference type="InterPro" id="IPR049945">
    <property type="entry name" value="AAA_22"/>
</dbReference>
<protein>
    <recommendedName>
        <fullName evidence="1">AAA+ ATPase domain-containing protein</fullName>
    </recommendedName>
</protein>
<accession>A0A5K7ZNK7</accession>
<dbReference type="EMBL" id="AP021876">
    <property type="protein sequence ID" value="BBO80200.1"/>
    <property type="molecule type" value="Genomic_DNA"/>
</dbReference>
<dbReference type="InterPro" id="IPR052026">
    <property type="entry name" value="ExeA_AAA_ATPase_DNA-bind"/>
</dbReference>
<dbReference type="PANTHER" id="PTHR35894">
    <property type="entry name" value="GENERAL SECRETION PATHWAY PROTEIN A-RELATED"/>
    <property type="match status" value="1"/>
</dbReference>
<dbReference type="AlphaFoldDB" id="A0A5K7ZNK7"/>
<dbReference type="Proteomes" id="UP000425960">
    <property type="component" value="Chromosome"/>
</dbReference>
<dbReference type="InterPro" id="IPR027417">
    <property type="entry name" value="P-loop_NTPase"/>
</dbReference>
<evidence type="ECO:0000313" key="3">
    <source>
        <dbReference type="Proteomes" id="UP000425960"/>
    </source>
</evidence>
<dbReference type="RefSeq" id="WP_155321218.1">
    <property type="nucleotide sequence ID" value="NZ_AP021876.1"/>
</dbReference>
<dbReference type="InterPro" id="IPR003593">
    <property type="entry name" value="AAA+_ATPase"/>
</dbReference>
<dbReference type="SMART" id="SM00382">
    <property type="entry name" value="AAA"/>
    <property type="match status" value="1"/>
</dbReference>
<dbReference type="Gene3D" id="3.40.50.300">
    <property type="entry name" value="P-loop containing nucleotide triphosphate hydrolases"/>
    <property type="match status" value="1"/>
</dbReference>